<comment type="caution">
    <text evidence="1">The sequence shown here is derived from an EMBL/GenBank/DDBJ whole genome shotgun (WGS) entry which is preliminary data.</text>
</comment>
<proteinExistence type="predicted"/>
<accession>A0AAD8MBM7</accession>
<dbReference type="Proteomes" id="UP001237642">
    <property type="component" value="Unassembled WGS sequence"/>
</dbReference>
<sequence>MFLCVLVEDLYDWSFTFPKARIGTLTLRLKTTQLMSWVVKTDGFLLLLLISGLFQRNMCYSTSKQELVINISWHYVFMAIRITRLKFANSFQVAALKQVTQKDLIDFFNEHIKVGAPQKKSLSVRVYGN</sequence>
<gene>
    <name evidence="1" type="ORF">POM88_041759</name>
</gene>
<dbReference type="Gene3D" id="3.30.830.10">
    <property type="entry name" value="Metalloenzyme, LuxS/M16 peptidase-like"/>
    <property type="match status" value="1"/>
</dbReference>
<keyword evidence="2" id="KW-1185">Reference proteome</keyword>
<name>A0AAD8MBM7_9APIA</name>
<dbReference type="EMBL" id="JAUIZM010000009">
    <property type="protein sequence ID" value="KAK1366198.1"/>
    <property type="molecule type" value="Genomic_DNA"/>
</dbReference>
<evidence type="ECO:0000313" key="2">
    <source>
        <dbReference type="Proteomes" id="UP001237642"/>
    </source>
</evidence>
<protein>
    <submittedName>
        <fullName evidence="1">Uncharacterized protein</fullName>
    </submittedName>
</protein>
<reference evidence="1" key="1">
    <citation type="submission" date="2023-02" db="EMBL/GenBank/DDBJ databases">
        <title>Genome of toxic invasive species Heracleum sosnowskyi carries increased number of genes despite the absence of recent whole-genome duplications.</title>
        <authorList>
            <person name="Schelkunov M."/>
            <person name="Shtratnikova V."/>
            <person name="Makarenko M."/>
            <person name="Klepikova A."/>
            <person name="Omelchenko D."/>
            <person name="Novikova G."/>
            <person name="Obukhova E."/>
            <person name="Bogdanov V."/>
            <person name="Penin A."/>
            <person name="Logacheva M."/>
        </authorList>
    </citation>
    <scope>NUCLEOTIDE SEQUENCE</scope>
    <source>
        <strain evidence="1">Hsosn_3</strain>
        <tissue evidence="1">Leaf</tissue>
    </source>
</reference>
<dbReference type="AlphaFoldDB" id="A0AAD8MBM7"/>
<reference evidence="1" key="2">
    <citation type="submission" date="2023-05" db="EMBL/GenBank/DDBJ databases">
        <authorList>
            <person name="Schelkunov M.I."/>
        </authorList>
    </citation>
    <scope>NUCLEOTIDE SEQUENCE</scope>
    <source>
        <strain evidence="1">Hsosn_3</strain>
        <tissue evidence="1">Leaf</tissue>
    </source>
</reference>
<evidence type="ECO:0000313" key="1">
    <source>
        <dbReference type="EMBL" id="KAK1366198.1"/>
    </source>
</evidence>
<organism evidence="1 2">
    <name type="scientific">Heracleum sosnowskyi</name>
    <dbReference type="NCBI Taxonomy" id="360622"/>
    <lineage>
        <taxon>Eukaryota</taxon>
        <taxon>Viridiplantae</taxon>
        <taxon>Streptophyta</taxon>
        <taxon>Embryophyta</taxon>
        <taxon>Tracheophyta</taxon>
        <taxon>Spermatophyta</taxon>
        <taxon>Magnoliopsida</taxon>
        <taxon>eudicotyledons</taxon>
        <taxon>Gunneridae</taxon>
        <taxon>Pentapetalae</taxon>
        <taxon>asterids</taxon>
        <taxon>campanulids</taxon>
        <taxon>Apiales</taxon>
        <taxon>Apiaceae</taxon>
        <taxon>Apioideae</taxon>
        <taxon>apioid superclade</taxon>
        <taxon>Tordylieae</taxon>
        <taxon>Tordyliinae</taxon>
        <taxon>Heracleum</taxon>
    </lineage>
</organism>